<sequence>MEKDVKERDQCVADPDTPTSRVSIASISSLVGRSRLWFPSVVNVPHSLNILFHEIKWCFFCLNANSRFSAWIYSTIDSFLAQKESKKLA</sequence>
<gene>
    <name evidence="1" type="ORF">METZ01_LOCUS394155</name>
</gene>
<name>A0A382V5Y0_9ZZZZ</name>
<proteinExistence type="predicted"/>
<accession>A0A382V5Y0</accession>
<organism evidence="1">
    <name type="scientific">marine metagenome</name>
    <dbReference type="NCBI Taxonomy" id="408172"/>
    <lineage>
        <taxon>unclassified sequences</taxon>
        <taxon>metagenomes</taxon>
        <taxon>ecological metagenomes</taxon>
    </lineage>
</organism>
<dbReference type="AlphaFoldDB" id="A0A382V5Y0"/>
<dbReference type="EMBL" id="UINC01149061">
    <property type="protein sequence ID" value="SVD41301.1"/>
    <property type="molecule type" value="Genomic_DNA"/>
</dbReference>
<evidence type="ECO:0000313" key="1">
    <source>
        <dbReference type="EMBL" id="SVD41301.1"/>
    </source>
</evidence>
<protein>
    <submittedName>
        <fullName evidence="1">Uncharacterized protein</fullName>
    </submittedName>
</protein>
<reference evidence="1" key="1">
    <citation type="submission" date="2018-05" db="EMBL/GenBank/DDBJ databases">
        <authorList>
            <person name="Lanie J.A."/>
            <person name="Ng W.-L."/>
            <person name="Kazmierczak K.M."/>
            <person name="Andrzejewski T.M."/>
            <person name="Davidsen T.M."/>
            <person name="Wayne K.J."/>
            <person name="Tettelin H."/>
            <person name="Glass J.I."/>
            <person name="Rusch D."/>
            <person name="Podicherti R."/>
            <person name="Tsui H.-C.T."/>
            <person name="Winkler M.E."/>
        </authorList>
    </citation>
    <scope>NUCLEOTIDE SEQUENCE</scope>
</reference>